<reference evidence="3 4" key="1">
    <citation type="journal article" date="2019" name="Int. J. Syst. Evol. Microbiol.">
        <title>The Global Catalogue of Microorganisms (GCM) 10K type strain sequencing project: providing services to taxonomists for standard genome sequencing and annotation.</title>
        <authorList>
            <consortium name="The Broad Institute Genomics Platform"/>
            <consortium name="The Broad Institute Genome Sequencing Center for Infectious Disease"/>
            <person name="Wu L."/>
            <person name="Ma J."/>
        </authorList>
    </citation>
    <scope>NUCLEOTIDE SEQUENCE [LARGE SCALE GENOMIC DNA]</scope>
    <source>
        <strain evidence="3 4">JCM 4805</strain>
    </source>
</reference>
<evidence type="ECO:0000256" key="2">
    <source>
        <dbReference type="SAM" id="Phobius"/>
    </source>
</evidence>
<evidence type="ECO:0000313" key="3">
    <source>
        <dbReference type="EMBL" id="GAA0486264.1"/>
    </source>
</evidence>
<feature type="transmembrane region" description="Helical" evidence="2">
    <location>
        <begin position="77"/>
        <end position="96"/>
    </location>
</feature>
<evidence type="ECO:0000313" key="4">
    <source>
        <dbReference type="Proteomes" id="UP001500909"/>
    </source>
</evidence>
<feature type="compositionally biased region" description="Pro residues" evidence="1">
    <location>
        <begin position="62"/>
        <end position="73"/>
    </location>
</feature>
<feature type="compositionally biased region" description="Low complexity" evidence="1">
    <location>
        <begin position="45"/>
        <end position="61"/>
    </location>
</feature>
<accession>A0ABN1AXZ6</accession>
<organism evidence="3 4">
    <name type="scientific">Streptomyces olivaceiscleroticus</name>
    <dbReference type="NCBI Taxonomy" id="68245"/>
    <lineage>
        <taxon>Bacteria</taxon>
        <taxon>Bacillati</taxon>
        <taxon>Actinomycetota</taxon>
        <taxon>Actinomycetes</taxon>
        <taxon>Kitasatosporales</taxon>
        <taxon>Streptomycetaceae</taxon>
        <taxon>Streptomyces</taxon>
    </lineage>
</organism>
<dbReference type="Proteomes" id="UP001500909">
    <property type="component" value="Unassembled WGS sequence"/>
</dbReference>
<keyword evidence="2" id="KW-1133">Transmembrane helix</keyword>
<dbReference type="EMBL" id="BAAABY010000044">
    <property type="protein sequence ID" value="GAA0486264.1"/>
    <property type="molecule type" value="Genomic_DNA"/>
</dbReference>
<feature type="compositionally biased region" description="Low complexity" evidence="1">
    <location>
        <begin position="28"/>
        <end position="38"/>
    </location>
</feature>
<keyword evidence="2" id="KW-0472">Membrane</keyword>
<keyword evidence="2" id="KW-0812">Transmembrane</keyword>
<sequence>MTTPPPPGPPYPPQPQQPQQPQPGPYGGHAPYPQQQPYGQPPYGQPQYGQPPYGQQPGAPWGMPPMGPPPPPRKSNAGKTFAIIGGVVGVLVLLLIGRAAQVAGRAQTEARHHATAPSGPRYALTVPKTLDGGAYELASDISDTIDAQIPHDGNGMHDMKAAGGQYTQGTKALTYTGLYGTIDDPDHALDSSIEGMNEADGAAQPVPEREFTPKDDDEPVTCGVMTKDQAGTTFTVPFCSWADGSHEVSLAEVDSAHPDTAPASVDLQAFADRAGRVRDEVRVEAD</sequence>
<feature type="region of interest" description="Disordered" evidence="1">
    <location>
        <begin position="1"/>
        <end position="77"/>
    </location>
</feature>
<comment type="caution">
    <text evidence="3">The sequence shown here is derived from an EMBL/GenBank/DDBJ whole genome shotgun (WGS) entry which is preliminary data.</text>
</comment>
<evidence type="ECO:0000256" key="1">
    <source>
        <dbReference type="SAM" id="MobiDB-lite"/>
    </source>
</evidence>
<name>A0ABN1AXZ6_9ACTN</name>
<proteinExistence type="predicted"/>
<gene>
    <name evidence="3" type="ORF">GCM10010361_58940</name>
</gene>
<keyword evidence="4" id="KW-1185">Reference proteome</keyword>
<protein>
    <submittedName>
        <fullName evidence="3">Uncharacterized protein</fullName>
    </submittedName>
</protein>
<dbReference type="RefSeq" id="WP_346098367.1">
    <property type="nucleotide sequence ID" value="NZ_BAAABY010000044.1"/>
</dbReference>
<feature type="compositionally biased region" description="Pro residues" evidence="1">
    <location>
        <begin position="1"/>
        <end position="24"/>
    </location>
</feature>